<dbReference type="CDD" id="cd23085">
    <property type="entry name" value="cpPDZ_AtDEGP14-like"/>
    <property type="match status" value="1"/>
</dbReference>
<evidence type="ECO:0000313" key="5">
    <source>
        <dbReference type="EMBL" id="KAJ6694352.1"/>
    </source>
</evidence>
<dbReference type="InterPro" id="IPR036034">
    <property type="entry name" value="PDZ_sf"/>
</dbReference>
<evidence type="ECO:0000259" key="4">
    <source>
        <dbReference type="PROSITE" id="PS50106"/>
    </source>
</evidence>
<comment type="similarity">
    <text evidence="1">Belongs to the peptidase S1C family.</text>
</comment>
<dbReference type="PANTHER" id="PTHR22939">
    <property type="entry name" value="SERINE PROTEASE FAMILY S1C HTRA-RELATED"/>
    <property type="match status" value="1"/>
</dbReference>
<comment type="caution">
    <text evidence="5">The sequence shown here is derived from an EMBL/GenBank/DDBJ whole genome shotgun (WGS) entry which is preliminary data.</text>
</comment>
<dbReference type="OrthoDB" id="4217619at2759"/>
<evidence type="ECO:0000256" key="2">
    <source>
        <dbReference type="ARBA" id="ARBA00022670"/>
    </source>
</evidence>
<organism evidence="5 6">
    <name type="scientific">Salix viminalis</name>
    <name type="common">Common osier</name>
    <name type="synonym">Basket willow</name>
    <dbReference type="NCBI Taxonomy" id="40686"/>
    <lineage>
        <taxon>Eukaryota</taxon>
        <taxon>Viridiplantae</taxon>
        <taxon>Streptophyta</taxon>
        <taxon>Embryophyta</taxon>
        <taxon>Tracheophyta</taxon>
        <taxon>Spermatophyta</taxon>
        <taxon>Magnoliopsida</taxon>
        <taxon>eudicotyledons</taxon>
        <taxon>Gunneridae</taxon>
        <taxon>Pentapetalae</taxon>
        <taxon>rosids</taxon>
        <taxon>fabids</taxon>
        <taxon>Malpighiales</taxon>
        <taxon>Salicaceae</taxon>
        <taxon>Saliceae</taxon>
        <taxon>Salix</taxon>
    </lineage>
</organism>
<dbReference type="GO" id="GO:0006508">
    <property type="term" value="P:proteolysis"/>
    <property type="evidence" value="ECO:0007669"/>
    <property type="project" value="UniProtKB-KW"/>
</dbReference>
<dbReference type="PRINTS" id="PR00834">
    <property type="entry name" value="PROTEASES2C"/>
</dbReference>
<evidence type="ECO:0000313" key="6">
    <source>
        <dbReference type="Proteomes" id="UP001151529"/>
    </source>
</evidence>
<dbReference type="Proteomes" id="UP001151529">
    <property type="component" value="Chromosome 13"/>
</dbReference>
<dbReference type="Pfam" id="PF17820">
    <property type="entry name" value="PDZ_6"/>
    <property type="match status" value="1"/>
</dbReference>
<dbReference type="Gene3D" id="2.30.42.10">
    <property type="match status" value="1"/>
</dbReference>
<keyword evidence="6" id="KW-1185">Reference proteome</keyword>
<keyword evidence="3" id="KW-0378">Hydrolase</keyword>
<dbReference type="GO" id="GO:0004252">
    <property type="term" value="F:serine-type endopeptidase activity"/>
    <property type="evidence" value="ECO:0007669"/>
    <property type="project" value="InterPro"/>
</dbReference>
<keyword evidence="2" id="KW-0645">Protease</keyword>
<dbReference type="SMART" id="SM00228">
    <property type="entry name" value="PDZ"/>
    <property type="match status" value="1"/>
</dbReference>
<evidence type="ECO:0000256" key="3">
    <source>
        <dbReference type="ARBA" id="ARBA00022801"/>
    </source>
</evidence>
<dbReference type="InterPro" id="IPR001940">
    <property type="entry name" value="Peptidase_S1C"/>
</dbReference>
<protein>
    <recommendedName>
        <fullName evidence="4">PDZ domain-containing protein</fullName>
    </recommendedName>
</protein>
<dbReference type="EMBL" id="JAPFFL010000011">
    <property type="protein sequence ID" value="KAJ6694352.1"/>
    <property type="molecule type" value="Genomic_DNA"/>
</dbReference>
<dbReference type="PANTHER" id="PTHR22939:SF125">
    <property type="entry name" value="PROTEASE DO-LIKE 14-RELATED"/>
    <property type="match status" value="1"/>
</dbReference>
<accession>A0A9Q0SYG0</accession>
<gene>
    <name evidence="5" type="ORF">OIU85_005073</name>
</gene>
<dbReference type="Gene3D" id="2.40.10.120">
    <property type="match status" value="1"/>
</dbReference>
<feature type="domain" description="PDZ" evidence="4">
    <location>
        <begin position="359"/>
        <end position="393"/>
    </location>
</feature>
<dbReference type="InterPro" id="IPR009003">
    <property type="entry name" value="Peptidase_S1_PA"/>
</dbReference>
<sequence length="434" mass="46282">MMDYLLRKVSTCSRKYNFIPVIAIAAAGSGLLYSNNKQRDSDTRISLSFRAESLHESLPLPLRIPLDLTQHSWPFGNLPLFSSRISPVPSGDIKNESSGVVGESPKPSCGCLGRDTIANAAARVGPAVVNLSVPKGFYGITTGKSIGSGTIIDSDGTILTCAHVVVDFQGMGSSSKGKVDVTLQDGRTFEGTVVNADLHSDIAMVKIKSKTPLPSAKLGSSSKLRPGDWVVAMGCPLSLQNTVTAGIVSCVDRKSSDLGLGGMRREYLQTDCAINMGNSGGPLINVDGEVVGVNIMKVLAADGLSFAVPIDSIAKIMDHFKRSGRVIRPWLGLKMIDLNKMIIAQLKERDPTFPNVTEGILVPMVTPGSPADRAGFHPGDVVIKFDGKPVRSIKEIIEIMGDRVGKPLEVVLKRPNDMVVNLTVIPEEANPDIV</sequence>
<dbReference type="AlphaFoldDB" id="A0A9Q0SYG0"/>
<dbReference type="PROSITE" id="PS50106">
    <property type="entry name" value="PDZ"/>
    <property type="match status" value="1"/>
</dbReference>
<dbReference type="SUPFAM" id="SSF50494">
    <property type="entry name" value="Trypsin-like serine proteases"/>
    <property type="match status" value="1"/>
</dbReference>
<evidence type="ECO:0000256" key="1">
    <source>
        <dbReference type="ARBA" id="ARBA00010541"/>
    </source>
</evidence>
<dbReference type="InterPro" id="IPR001478">
    <property type="entry name" value="PDZ"/>
</dbReference>
<dbReference type="InterPro" id="IPR041489">
    <property type="entry name" value="PDZ_6"/>
</dbReference>
<reference evidence="5" key="1">
    <citation type="submission" date="2022-11" db="EMBL/GenBank/DDBJ databases">
        <authorList>
            <person name="Hyden B.L."/>
            <person name="Feng K."/>
            <person name="Yates T."/>
            <person name="Jawdy S."/>
            <person name="Smart L.B."/>
            <person name="Muchero W."/>
        </authorList>
    </citation>
    <scope>NUCLEOTIDE SEQUENCE</scope>
    <source>
        <tissue evidence="5">Shoot tip</tissue>
    </source>
</reference>
<proteinExistence type="inferred from homology"/>
<name>A0A9Q0SYG0_SALVM</name>
<dbReference type="SUPFAM" id="SSF50156">
    <property type="entry name" value="PDZ domain-like"/>
    <property type="match status" value="1"/>
</dbReference>
<reference evidence="5" key="2">
    <citation type="journal article" date="2023" name="Int. J. Mol. Sci.">
        <title>De Novo Assembly and Annotation of 11 Diverse Shrub Willow (Salix) Genomes Reveals Novel Gene Organization in Sex-Linked Regions.</title>
        <authorList>
            <person name="Hyden B."/>
            <person name="Feng K."/>
            <person name="Yates T.B."/>
            <person name="Jawdy S."/>
            <person name="Cereghino C."/>
            <person name="Smart L.B."/>
            <person name="Muchero W."/>
        </authorList>
    </citation>
    <scope>NUCLEOTIDE SEQUENCE [LARGE SCALE GENOMIC DNA]</scope>
    <source>
        <tissue evidence="5">Shoot tip</tissue>
    </source>
</reference>
<dbReference type="Pfam" id="PF13365">
    <property type="entry name" value="Trypsin_2"/>
    <property type="match status" value="1"/>
</dbReference>